<evidence type="ECO:0000313" key="2">
    <source>
        <dbReference type="Proteomes" id="UP001632038"/>
    </source>
</evidence>
<keyword evidence="2" id="KW-1185">Reference proteome</keyword>
<dbReference type="Proteomes" id="UP001632038">
    <property type="component" value="Unassembled WGS sequence"/>
</dbReference>
<comment type="caution">
    <text evidence="1">The sequence shown here is derived from an EMBL/GenBank/DDBJ whole genome shotgun (WGS) entry which is preliminary data.</text>
</comment>
<accession>A0ABD3C5G9</accession>
<proteinExistence type="predicted"/>
<protein>
    <submittedName>
        <fullName evidence="1">Uncharacterized protein</fullName>
    </submittedName>
</protein>
<reference evidence="2" key="1">
    <citation type="journal article" date="2024" name="IScience">
        <title>Strigolactones Initiate the Formation of Haustorium-like Structures in Castilleja.</title>
        <authorList>
            <person name="Buerger M."/>
            <person name="Peterson D."/>
            <person name="Chory J."/>
        </authorList>
    </citation>
    <scope>NUCLEOTIDE SEQUENCE [LARGE SCALE GENOMIC DNA]</scope>
</reference>
<organism evidence="1 2">
    <name type="scientific">Castilleja foliolosa</name>
    <dbReference type="NCBI Taxonomy" id="1961234"/>
    <lineage>
        <taxon>Eukaryota</taxon>
        <taxon>Viridiplantae</taxon>
        <taxon>Streptophyta</taxon>
        <taxon>Embryophyta</taxon>
        <taxon>Tracheophyta</taxon>
        <taxon>Spermatophyta</taxon>
        <taxon>Magnoliopsida</taxon>
        <taxon>eudicotyledons</taxon>
        <taxon>Gunneridae</taxon>
        <taxon>Pentapetalae</taxon>
        <taxon>asterids</taxon>
        <taxon>lamiids</taxon>
        <taxon>Lamiales</taxon>
        <taxon>Orobanchaceae</taxon>
        <taxon>Pedicularideae</taxon>
        <taxon>Castillejinae</taxon>
        <taxon>Castilleja</taxon>
    </lineage>
</organism>
<name>A0ABD3C5G9_9LAMI</name>
<sequence>MVFLKWGKRFKHGRGGVKANKTKALDYGWQDRWVKSDWKRSEGKAGSFKHAAGNGMVILMIEFLGSQLIAIKLKAMDHKSAVNGINFLQCLELDVSIYIMSFIDDPSILSTCLSLLAQKKVSFIGAWENGKKASVEAELKKIEIVNNND</sequence>
<evidence type="ECO:0000313" key="1">
    <source>
        <dbReference type="EMBL" id="KAL3625048.1"/>
    </source>
</evidence>
<dbReference type="EMBL" id="JAVIJP010000053">
    <property type="protein sequence ID" value="KAL3625048.1"/>
    <property type="molecule type" value="Genomic_DNA"/>
</dbReference>
<gene>
    <name evidence="1" type="ORF">CASFOL_031716</name>
</gene>
<dbReference type="AlphaFoldDB" id="A0ABD3C5G9"/>